<evidence type="ECO:0000259" key="2">
    <source>
        <dbReference type="Pfam" id="PF06985"/>
    </source>
</evidence>
<dbReference type="InterPro" id="IPR010730">
    <property type="entry name" value="HET"/>
</dbReference>
<reference evidence="3 4" key="1">
    <citation type="submission" date="2018-01" db="EMBL/GenBank/DDBJ databases">
        <title>Genome characterization of the sugarcane-associated fungus Trichoderma ghanense CCMA-1212 and their application in lignocelulose bioconversion.</title>
        <authorList>
            <person name="Steindorff A.S."/>
            <person name="Mendes T.D."/>
            <person name="Vilela E.S.D."/>
            <person name="Rodrigues D.S."/>
            <person name="Formighieri E.F."/>
            <person name="Melo I.S."/>
            <person name="Favaro L.C.L."/>
        </authorList>
    </citation>
    <scope>NUCLEOTIDE SEQUENCE [LARGE SCALE GENOMIC DNA]</scope>
    <source>
        <strain evidence="3 4">CCMA-1212</strain>
    </source>
</reference>
<dbReference type="Pfam" id="PF06985">
    <property type="entry name" value="HET"/>
    <property type="match status" value="1"/>
</dbReference>
<name>A0ABY2H430_9HYPO</name>
<accession>A0ABY2H430</accession>
<evidence type="ECO:0000256" key="1">
    <source>
        <dbReference type="SAM" id="MobiDB-lite"/>
    </source>
</evidence>
<dbReference type="EMBL" id="PPTA01000006">
    <property type="protein sequence ID" value="TFB03054.1"/>
    <property type="molecule type" value="Genomic_DNA"/>
</dbReference>
<keyword evidence="4" id="KW-1185">Reference proteome</keyword>
<dbReference type="PANTHER" id="PTHR33112">
    <property type="entry name" value="DOMAIN PROTEIN, PUTATIVE-RELATED"/>
    <property type="match status" value="1"/>
</dbReference>
<feature type="compositionally biased region" description="Basic and acidic residues" evidence="1">
    <location>
        <begin position="520"/>
        <end position="535"/>
    </location>
</feature>
<dbReference type="PANTHER" id="PTHR33112:SF9">
    <property type="entry name" value="HETEROKARYON INCOMPATIBILITY DOMAIN-CONTAINING PROTEIN"/>
    <property type="match status" value="1"/>
</dbReference>
<evidence type="ECO:0000313" key="4">
    <source>
        <dbReference type="Proteomes" id="UP001642720"/>
    </source>
</evidence>
<organism evidence="3 4">
    <name type="scientific">Trichoderma ghanense</name>
    <dbReference type="NCBI Taxonomy" id="65468"/>
    <lineage>
        <taxon>Eukaryota</taxon>
        <taxon>Fungi</taxon>
        <taxon>Dikarya</taxon>
        <taxon>Ascomycota</taxon>
        <taxon>Pezizomycotina</taxon>
        <taxon>Sordariomycetes</taxon>
        <taxon>Hypocreomycetidae</taxon>
        <taxon>Hypocreales</taxon>
        <taxon>Hypocreaceae</taxon>
        <taxon>Trichoderma</taxon>
    </lineage>
</organism>
<gene>
    <name evidence="3" type="ORF">CCMA1212_005499</name>
</gene>
<dbReference type="GeneID" id="300577206"/>
<feature type="domain" description="Heterokaryon incompatibility" evidence="2">
    <location>
        <begin position="196"/>
        <end position="354"/>
    </location>
</feature>
<proteinExistence type="predicted"/>
<sequence>MSDWDSDYSSLDDVEATKRCPHERFNRSSNTFGAGAPLRVVIDASAECIECKLLLQAVSNFKPGWIEDNTDSKCFIGLTKRKTYMVQLYHGSYDGDPVATFQMVHRSKDEPMYEIEDRNSSNILRRPRAQSLQVIPDSSSRAAMDRAAQWLSHCIEHDDACEVPNADFMPRMLIDVTSQESSQEPFLSKPSSVAPYACLSYCWGSDTEGILQTTTGNVESHHKAIPLAKMPYAIQDAIAVCRGLKIPYLWVDSLCIIQDDSVAWLEDASQMDRIYLHSRLTIAALEPPSCKSRFLGAQTFGQPGWQQHFTADVTSSPDEPPLEIFLRPVDDDFNEEKEEDTKRSLDKRGWCLQESLLPSRRLCFTGDEMIWECLCRTICECGHILWRPQPFGFGRLGAHLKTKRLKAEVAISHPQPARPWYEEFHGYNYMRRGAGYPETPYRRWRDIVSEYSQRSLSRRKDRLSAVSGLAKLVREGLPGDGKGEEGGHAEEYLAGLWKREFHFDLTWTVQHPNSQPGDLDSSKTDAKEQGEAKEDENLRIPSWSWASVEAPVKFEFDRPLPLWKYSPELIDLVRIESVSCERELEHDETSAVTSGEAVLTGLASPVQLRAARESQGKGKAIVQSANSFSAEVTLDQPGTLASLSSNCQGLSCGEENCQHEESKAQDEGLLCLVLFSWIAYTGRYDPRGKMKTMGPETWFLVLKPSTPVPGAYERIGIGSHSSATGERCELFEDGKTVTVKMI</sequence>
<dbReference type="RefSeq" id="XP_073559255.1">
    <property type="nucleotide sequence ID" value="XM_073702756.1"/>
</dbReference>
<dbReference type="Proteomes" id="UP001642720">
    <property type="component" value="Unassembled WGS sequence"/>
</dbReference>
<protein>
    <recommendedName>
        <fullName evidence="2">Heterokaryon incompatibility domain-containing protein</fullName>
    </recommendedName>
</protein>
<evidence type="ECO:0000313" key="3">
    <source>
        <dbReference type="EMBL" id="TFB03054.1"/>
    </source>
</evidence>
<feature type="region of interest" description="Disordered" evidence="1">
    <location>
        <begin position="512"/>
        <end position="535"/>
    </location>
</feature>
<comment type="caution">
    <text evidence="3">The sequence shown here is derived from an EMBL/GenBank/DDBJ whole genome shotgun (WGS) entry which is preliminary data.</text>
</comment>